<evidence type="ECO:0000313" key="3">
    <source>
        <dbReference type="Proteomes" id="UP000828390"/>
    </source>
</evidence>
<dbReference type="Gene3D" id="2.60.40.1900">
    <property type="entry name" value="Beta-microseminoprotein (PSP94) domain"/>
    <property type="match status" value="1"/>
</dbReference>
<keyword evidence="3" id="KW-1185">Reference proteome</keyword>
<reference evidence="2" key="2">
    <citation type="submission" date="2020-11" db="EMBL/GenBank/DDBJ databases">
        <authorList>
            <person name="McCartney M.A."/>
            <person name="Auch B."/>
            <person name="Kono T."/>
            <person name="Mallez S."/>
            <person name="Becker A."/>
            <person name="Gohl D.M."/>
            <person name="Silverstein K.A.T."/>
            <person name="Koren S."/>
            <person name="Bechman K.B."/>
            <person name="Herman A."/>
            <person name="Abrahante J.E."/>
            <person name="Garbe J."/>
        </authorList>
    </citation>
    <scope>NUCLEOTIDE SEQUENCE</scope>
    <source>
        <strain evidence="2">Duluth1</strain>
        <tissue evidence="2">Whole animal</tissue>
    </source>
</reference>
<gene>
    <name evidence="2" type="ORF">DPMN_030908</name>
</gene>
<evidence type="ECO:0000256" key="1">
    <source>
        <dbReference type="SAM" id="SignalP"/>
    </source>
</evidence>
<feature type="chain" id="PRO_5038525951" evidence="1">
    <location>
        <begin position="23"/>
        <end position="123"/>
    </location>
</feature>
<dbReference type="EMBL" id="JAIWYP010000002">
    <property type="protein sequence ID" value="KAH3867772.1"/>
    <property type="molecule type" value="Genomic_DNA"/>
</dbReference>
<accession>A0A9D4LYZ8</accession>
<evidence type="ECO:0000313" key="2">
    <source>
        <dbReference type="EMBL" id="KAH3867772.1"/>
    </source>
</evidence>
<reference evidence="2" key="1">
    <citation type="journal article" date="2019" name="bioRxiv">
        <title>The Genome of the Zebra Mussel, Dreissena polymorpha: A Resource for Invasive Species Research.</title>
        <authorList>
            <person name="McCartney M.A."/>
            <person name="Auch B."/>
            <person name="Kono T."/>
            <person name="Mallez S."/>
            <person name="Zhang Y."/>
            <person name="Obille A."/>
            <person name="Becker A."/>
            <person name="Abrahante J.E."/>
            <person name="Garbe J."/>
            <person name="Badalamenti J.P."/>
            <person name="Herman A."/>
            <person name="Mangelson H."/>
            <person name="Liachko I."/>
            <person name="Sullivan S."/>
            <person name="Sone E.D."/>
            <person name="Koren S."/>
            <person name="Silverstein K.A.T."/>
            <person name="Beckman K.B."/>
            <person name="Gohl D.M."/>
        </authorList>
    </citation>
    <scope>NUCLEOTIDE SEQUENCE</scope>
    <source>
        <strain evidence="2">Duluth1</strain>
        <tissue evidence="2">Whole animal</tissue>
    </source>
</reference>
<sequence length="123" mass="13600">MMTSMLILVLGLIALHVQKGGGAAMHSPLELEIVHGRQVSFCSYENMKLSPNSTFFDLRTCSHCSCDHDGLFCYTGSHITENPDKPSECKVIYVACEPLWVMKSNEMADCPTHLIPEHGMVGK</sequence>
<keyword evidence="1" id="KW-0732">Signal</keyword>
<proteinExistence type="predicted"/>
<dbReference type="AlphaFoldDB" id="A0A9D4LYZ8"/>
<organism evidence="2 3">
    <name type="scientific">Dreissena polymorpha</name>
    <name type="common">Zebra mussel</name>
    <name type="synonym">Mytilus polymorpha</name>
    <dbReference type="NCBI Taxonomy" id="45954"/>
    <lineage>
        <taxon>Eukaryota</taxon>
        <taxon>Metazoa</taxon>
        <taxon>Spiralia</taxon>
        <taxon>Lophotrochozoa</taxon>
        <taxon>Mollusca</taxon>
        <taxon>Bivalvia</taxon>
        <taxon>Autobranchia</taxon>
        <taxon>Heteroconchia</taxon>
        <taxon>Euheterodonta</taxon>
        <taxon>Imparidentia</taxon>
        <taxon>Neoheterodontei</taxon>
        <taxon>Myida</taxon>
        <taxon>Dreissenoidea</taxon>
        <taxon>Dreissenidae</taxon>
        <taxon>Dreissena</taxon>
    </lineage>
</organism>
<protein>
    <submittedName>
        <fullName evidence="2">Uncharacterized protein</fullName>
    </submittedName>
</protein>
<feature type="signal peptide" evidence="1">
    <location>
        <begin position="1"/>
        <end position="22"/>
    </location>
</feature>
<comment type="caution">
    <text evidence="2">The sequence shown here is derived from an EMBL/GenBank/DDBJ whole genome shotgun (WGS) entry which is preliminary data.</text>
</comment>
<name>A0A9D4LYZ8_DREPO</name>
<dbReference type="Proteomes" id="UP000828390">
    <property type="component" value="Unassembled WGS sequence"/>
</dbReference>